<organism evidence="4 5">
    <name type="scientific">Rubus argutus</name>
    <name type="common">Southern blackberry</name>
    <dbReference type="NCBI Taxonomy" id="59490"/>
    <lineage>
        <taxon>Eukaryota</taxon>
        <taxon>Viridiplantae</taxon>
        <taxon>Streptophyta</taxon>
        <taxon>Embryophyta</taxon>
        <taxon>Tracheophyta</taxon>
        <taxon>Spermatophyta</taxon>
        <taxon>Magnoliopsida</taxon>
        <taxon>eudicotyledons</taxon>
        <taxon>Gunneridae</taxon>
        <taxon>Pentapetalae</taxon>
        <taxon>rosids</taxon>
        <taxon>fabids</taxon>
        <taxon>Rosales</taxon>
        <taxon>Rosaceae</taxon>
        <taxon>Rosoideae</taxon>
        <taxon>Rosoideae incertae sedis</taxon>
        <taxon>Rubus</taxon>
    </lineage>
</organism>
<dbReference type="EMBL" id="JBEDUW010000001">
    <property type="protein sequence ID" value="KAK9950503.1"/>
    <property type="molecule type" value="Genomic_DNA"/>
</dbReference>
<dbReference type="SUPFAM" id="SSF54495">
    <property type="entry name" value="UBC-like"/>
    <property type="match status" value="1"/>
</dbReference>
<dbReference type="Pfam" id="PF00179">
    <property type="entry name" value="UQ_con"/>
    <property type="match status" value="1"/>
</dbReference>
<comment type="caution">
    <text evidence="4">The sequence shown here is derived from an EMBL/GenBank/DDBJ whole genome shotgun (WGS) entry which is preliminary data.</text>
</comment>
<dbReference type="InterPro" id="IPR016135">
    <property type="entry name" value="UBQ-conjugating_enzyme/RWD"/>
</dbReference>
<dbReference type="GO" id="GO:0061631">
    <property type="term" value="F:ubiquitin conjugating enzyme activity"/>
    <property type="evidence" value="ECO:0007669"/>
    <property type="project" value="TreeGrafter"/>
</dbReference>
<protein>
    <recommendedName>
        <fullName evidence="3">UBC core domain-containing protein</fullName>
    </recommendedName>
</protein>
<gene>
    <name evidence="4" type="ORF">M0R45_005989</name>
</gene>
<keyword evidence="1" id="KW-0808">Transferase</keyword>
<proteinExistence type="predicted"/>
<reference evidence="4 5" key="1">
    <citation type="journal article" date="2023" name="G3 (Bethesda)">
        <title>A chromosome-length genome assembly and annotation of blackberry (Rubus argutus, cv. 'Hillquist').</title>
        <authorList>
            <person name="Bruna T."/>
            <person name="Aryal R."/>
            <person name="Dudchenko O."/>
            <person name="Sargent D.J."/>
            <person name="Mead D."/>
            <person name="Buti M."/>
            <person name="Cavallini A."/>
            <person name="Hytonen T."/>
            <person name="Andres J."/>
            <person name="Pham M."/>
            <person name="Weisz D."/>
            <person name="Mascagni F."/>
            <person name="Usai G."/>
            <person name="Natali L."/>
            <person name="Bassil N."/>
            <person name="Fernandez G.E."/>
            <person name="Lomsadze A."/>
            <person name="Armour M."/>
            <person name="Olukolu B."/>
            <person name="Poorten T."/>
            <person name="Britton C."/>
            <person name="Davik J."/>
            <person name="Ashrafi H."/>
            <person name="Aiden E.L."/>
            <person name="Borodovsky M."/>
            <person name="Worthington M."/>
        </authorList>
    </citation>
    <scope>NUCLEOTIDE SEQUENCE [LARGE SCALE GENOMIC DNA]</scope>
    <source>
        <strain evidence="4">PI 553951</strain>
    </source>
</reference>
<dbReference type="Proteomes" id="UP001457282">
    <property type="component" value="Unassembled WGS sequence"/>
</dbReference>
<dbReference type="Gene3D" id="3.10.110.10">
    <property type="entry name" value="Ubiquitin Conjugating Enzyme"/>
    <property type="match status" value="1"/>
</dbReference>
<evidence type="ECO:0000313" key="5">
    <source>
        <dbReference type="Proteomes" id="UP001457282"/>
    </source>
</evidence>
<dbReference type="InterPro" id="IPR000608">
    <property type="entry name" value="UBC"/>
</dbReference>
<dbReference type="AlphaFoldDB" id="A0AAW1YPL9"/>
<evidence type="ECO:0000313" key="4">
    <source>
        <dbReference type="EMBL" id="KAK9950503.1"/>
    </source>
</evidence>
<sequence>MMYGEIEEIEDVHQVERKFQGFKNFDILGDSPNYHHFYYSRGKPRIESEWEFIFRQLHNPKNLAGSIFVRVYDRRIDLMSVMIVGRESTPYHQGLFFFDIFFPSNYLKQPQQDKDDVALFYRTFGFDLNPNLRKNGTVLLDKAQKYSNTLELLSSLKDLVVNDKSYIDAQKGLKLNNRVFIQTCEAMLKMLKCPPRPFKDFVLGYFRTRAHDILLNYKACADLEDKAMNSLFFKLVRAFESNGTYCRHHYDQKQYDRALKEEEELLEQRYEHGYGYAYEYGDIWYSSPRMSMLNKLKTWIF</sequence>
<dbReference type="PANTHER" id="PTHR46116:SF13">
    <property type="entry name" value="UBIQUITIN-CONJUGATING ENZYME E2 24-RELATED"/>
    <property type="match status" value="1"/>
</dbReference>
<evidence type="ECO:0000259" key="3">
    <source>
        <dbReference type="Pfam" id="PF00179"/>
    </source>
</evidence>
<dbReference type="PANTHER" id="PTHR46116">
    <property type="entry name" value="(E3-INDEPENDENT) E2 UBIQUITIN-CONJUGATING ENZYME"/>
    <property type="match status" value="1"/>
</dbReference>
<evidence type="ECO:0000256" key="1">
    <source>
        <dbReference type="ARBA" id="ARBA00022679"/>
    </source>
</evidence>
<name>A0AAW1YPL9_RUBAR</name>
<keyword evidence="2" id="KW-0833">Ubl conjugation pathway</keyword>
<keyword evidence="5" id="KW-1185">Reference proteome</keyword>
<feature type="domain" description="UBC core" evidence="3">
    <location>
        <begin position="70"/>
        <end position="154"/>
    </location>
</feature>
<accession>A0AAW1YPL9</accession>
<evidence type="ECO:0000256" key="2">
    <source>
        <dbReference type="ARBA" id="ARBA00022786"/>
    </source>
</evidence>